<dbReference type="AlphaFoldDB" id="A0A6L5YCA0"/>
<dbReference type="Pfam" id="PF07331">
    <property type="entry name" value="TctB"/>
    <property type="match status" value="1"/>
</dbReference>
<evidence type="ECO:0000259" key="2">
    <source>
        <dbReference type="Pfam" id="PF07331"/>
    </source>
</evidence>
<name>A0A6L5YCA0_9BACT</name>
<accession>A0A6L5YCA0</accession>
<organism evidence="3 4">
    <name type="scientific">Pyramidobacter porci</name>
    <dbReference type="NCBI Taxonomy" id="2605789"/>
    <lineage>
        <taxon>Bacteria</taxon>
        <taxon>Thermotogati</taxon>
        <taxon>Synergistota</taxon>
        <taxon>Synergistia</taxon>
        <taxon>Synergistales</taxon>
        <taxon>Dethiosulfovibrionaceae</taxon>
        <taxon>Pyramidobacter</taxon>
    </lineage>
</organism>
<feature type="transmembrane region" description="Helical" evidence="1">
    <location>
        <begin position="169"/>
        <end position="190"/>
    </location>
</feature>
<gene>
    <name evidence="3" type="ORF">FYJ74_06775</name>
</gene>
<sequence length="218" mass="24220">MRTVTTRGGPNFRSPFFFATPTFIVAQASSIPERWCGSVFELILNVLLWLGLAYTYAFHVLEAPVPAKVLRNPYALKPDVWPNVIIILLLICVAINIARIIMKNRGKAEFSLGAFFASIGGFFASRLFLGIVIVVAACFVLEPLGFMGTCFLMLFFYGMLLGERKVARLFVFSALITLLLYVVFSVLLSVNLPRGTLPQARNFALWLESLVSQAQSLI</sequence>
<evidence type="ECO:0000256" key="1">
    <source>
        <dbReference type="SAM" id="Phobius"/>
    </source>
</evidence>
<comment type="caution">
    <text evidence="3">The sequence shown here is derived from an EMBL/GenBank/DDBJ whole genome shotgun (WGS) entry which is preliminary data.</text>
</comment>
<feature type="transmembrane region" description="Helical" evidence="1">
    <location>
        <begin position="81"/>
        <end position="102"/>
    </location>
</feature>
<proteinExistence type="predicted"/>
<reference evidence="3 4" key="1">
    <citation type="submission" date="2019-08" db="EMBL/GenBank/DDBJ databases">
        <title>In-depth cultivation of the pig gut microbiome towards novel bacterial diversity and tailored functional studies.</title>
        <authorList>
            <person name="Wylensek D."/>
            <person name="Hitch T.C.A."/>
            <person name="Clavel T."/>
        </authorList>
    </citation>
    <scope>NUCLEOTIDE SEQUENCE [LARGE SCALE GENOMIC DNA]</scope>
    <source>
        <strain evidence="3 4">SM-530-WT-4B</strain>
    </source>
</reference>
<dbReference type="Proteomes" id="UP000473699">
    <property type="component" value="Unassembled WGS sequence"/>
</dbReference>
<dbReference type="InterPro" id="IPR009936">
    <property type="entry name" value="DUF1468"/>
</dbReference>
<feature type="transmembrane region" description="Helical" evidence="1">
    <location>
        <begin position="143"/>
        <end position="162"/>
    </location>
</feature>
<keyword evidence="1" id="KW-1133">Transmembrane helix</keyword>
<feature type="domain" description="DUF1468" evidence="2">
    <location>
        <begin position="47"/>
        <end position="193"/>
    </location>
</feature>
<feature type="transmembrane region" description="Helical" evidence="1">
    <location>
        <begin position="114"/>
        <end position="137"/>
    </location>
</feature>
<evidence type="ECO:0000313" key="4">
    <source>
        <dbReference type="Proteomes" id="UP000473699"/>
    </source>
</evidence>
<protein>
    <submittedName>
        <fullName evidence="3">Tripartite tricarboxylate transporter TctB family protein</fullName>
    </submittedName>
</protein>
<feature type="transmembrane region" description="Helical" evidence="1">
    <location>
        <begin position="42"/>
        <end position="61"/>
    </location>
</feature>
<evidence type="ECO:0000313" key="3">
    <source>
        <dbReference type="EMBL" id="MST55735.1"/>
    </source>
</evidence>
<dbReference type="EMBL" id="VUNH01000006">
    <property type="protein sequence ID" value="MST55735.1"/>
    <property type="molecule type" value="Genomic_DNA"/>
</dbReference>
<keyword evidence="4" id="KW-1185">Reference proteome</keyword>
<keyword evidence="1" id="KW-0472">Membrane</keyword>
<keyword evidence="1" id="KW-0812">Transmembrane</keyword>